<feature type="domain" description="RRM" evidence="10">
    <location>
        <begin position="196"/>
        <end position="274"/>
    </location>
</feature>
<dbReference type="GO" id="GO:0006397">
    <property type="term" value="P:mRNA processing"/>
    <property type="evidence" value="ECO:0007669"/>
    <property type="project" value="UniProtKB-KW"/>
</dbReference>
<accession>A0A2K3PMX7</accession>
<proteinExistence type="predicted"/>
<dbReference type="PANTHER" id="PTHR48025">
    <property type="entry name" value="OS02G0815200 PROTEIN"/>
    <property type="match status" value="1"/>
</dbReference>
<name>A0A2K3PMX7_TRIPR</name>
<comment type="caution">
    <text evidence="11">The sequence shown here is derived from an EMBL/GenBank/DDBJ whole genome shotgun (WGS) entry which is preliminary data.</text>
</comment>
<comment type="subcellular location">
    <subcellularLocation>
        <location evidence="1">Plastid</location>
        <location evidence="1">Chloroplast</location>
    </subcellularLocation>
</comment>
<dbReference type="InterPro" id="IPR035979">
    <property type="entry name" value="RBD_domain_sf"/>
</dbReference>
<dbReference type="InterPro" id="IPR000504">
    <property type="entry name" value="RRM_dom"/>
</dbReference>
<dbReference type="ExpressionAtlas" id="A0A2K3PMX7">
    <property type="expression patterns" value="baseline"/>
</dbReference>
<reference evidence="11 12" key="1">
    <citation type="journal article" date="2014" name="Am. J. Bot.">
        <title>Genome assembly and annotation for red clover (Trifolium pratense; Fabaceae).</title>
        <authorList>
            <person name="Istvanek J."/>
            <person name="Jaros M."/>
            <person name="Krenek A."/>
            <person name="Repkova J."/>
        </authorList>
    </citation>
    <scope>NUCLEOTIDE SEQUENCE [LARGE SCALE GENOMIC DNA]</scope>
    <source>
        <strain evidence="12">cv. Tatra</strain>
        <tissue evidence="11">Young leaves</tissue>
    </source>
</reference>
<dbReference type="AlphaFoldDB" id="A0A2K3PMX7"/>
<dbReference type="CDD" id="cd21608">
    <property type="entry name" value="RRM2_NsCP33_like"/>
    <property type="match status" value="1"/>
</dbReference>
<dbReference type="GO" id="GO:0009535">
    <property type="term" value="C:chloroplast thylakoid membrane"/>
    <property type="evidence" value="ECO:0007669"/>
    <property type="project" value="TreeGrafter"/>
</dbReference>
<sequence>MAAGTTIASFSIYTKLVNFSFSSSSSIPLKFPHTKTISPKPLNLKPQLFNSLHCLPPITFHDFLLTHKIIEESEDDDDDEEEDEEEEEDDEDEEQPRRLFVGNLPFSLSSSQLAELFGEAGTVVSVEVVYDDMTNRSRGFAFVTMGSAEDAEEAIQMFDGTEVGGRAIKVNFPKVPKASERVQTGSIYRGYVDSPHKIYAGNLGWDMTSQDLREAFAEQPGLLSAKVIYERNSGKSRGFGFVSFETSEDVKGALSNMNGVEVHGRPLRLNLVVDSKKPSSPPAIDQNKGNNVDSLEMLFGITRTTTTWGCEVLFREAVIAVAKSG</sequence>
<keyword evidence="5" id="KW-0677">Repeat</keyword>
<evidence type="ECO:0000256" key="5">
    <source>
        <dbReference type="ARBA" id="ARBA00022737"/>
    </source>
</evidence>
<keyword evidence="4" id="KW-0507">mRNA processing</keyword>
<protein>
    <submittedName>
        <fullName evidence="11">Ribonucleoprotein chloroplastic-like</fullName>
    </submittedName>
</protein>
<evidence type="ECO:0000256" key="9">
    <source>
        <dbReference type="SAM" id="MobiDB-lite"/>
    </source>
</evidence>
<dbReference type="GO" id="GO:0003729">
    <property type="term" value="F:mRNA binding"/>
    <property type="evidence" value="ECO:0007669"/>
    <property type="project" value="TreeGrafter"/>
</dbReference>
<dbReference type="GO" id="GO:1990904">
    <property type="term" value="C:ribonucleoprotein complex"/>
    <property type="evidence" value="ECO:0007669"/>
    <property type="project" value="UniProtKB-KW"/>
</dbReference>
<evidence type="ECO:0000256" key="1">
    <source>
        <dbReference type="ARBA" id="ARBA00004229"/>
    </source>
</evidence>
<dbReference type="EMBL" id="ASHM01008702">
    <property type="protein sequence ID" value="PNY16649.1"/>
    <property type="molecule type" value="Genomic_DNA"/>
</dbReference>
<dbReference type="Gene3D" id="3.30.70.330">
    <property type="match status" value="2"/>
</dbReference>
<dbReference type="PANTHER" id="PTHR48025:SF5">
    <property type="entry name" value="NUCLEOTIDE-BINDING ALPHA-BETA PLAIT DOMAIN-CONTAINING PROTEIN-RELATED"/>
    <property type="match status" value="1"/>
</dbReference>
<gene>
    <name evidence="11" type="ORF">L195_g013374</name>
</gene>
<dbReference type="InterPro" id="IPR012677">
    <property type="entry name" value="Nucleotide-bd_a/b_plait_sf"/>
</dbReference>
<dbReference type="SMART" id="SM00360">
    <property type="entry name" value="RRM"/>
    <property type="match status" value="2"/>
</dbReference>
<evidence type="ECO:0000256" key="4">
    <source>
        <dbReference type="ARBA" id="ARBA00022664"/>
    </source>
</evidence>
<dbReference type="Proteomes" id="UP000236291">
    <property type="component" value="Unassembled WGS sequence"/>
</dbReference>
<dbReference type="PROSITE" id="PS50102">
    <property type="entry name" value="RRM"/>
    <property type="match status" value="2"/>
</dbReference>
<keyword evidence="7 11" id="KW-0687">Ribonucleoprotein</keyword>
<feature type="compositionally biased region" description="Acidic residues" evidence="9">
    <location>
        <begin position="72"/>
        <end position="94"/>
    </location>
</feature>
<dbReference type="InterPro" id="IPR050502">
    <property type="entry name" value="Euk_RNA-bind_prot"/>
</dbReference>
<dbReference type="SUPFAM" id="SSF54928">
    <property type="entry name" value="RNA-binding domain, RBD"/>
    <property type="match status" value="2"/>
</dbReference>
<keyword evidence="2" id="KW-0150">Chloroplast</keyword>
<evidence type="ECO:0000256" key="8">
    <source>
        <dbReference type="PROSITE-ProRule" id="PRU00176"/>
    </source>
</evidence>
<reference evidence="11 12" key="2">
    <citation type="journal article" date="2017" name="Front. Plant Sci.">
        <title>Gene Classification and Mining of Molecular Markers Useful in Red Clover (Trifolium pratense) Breeding.</title>
        <authorList>
            <person name="Istvanek J."/>
            <person name="Dluhosova J."/>
            <person name="Dluhos P."/>
            <person name="Patkova L."/>
            <person name="Nedelnik J."/>
            <person name="Repkova J."/>
        </authorList>
    </citation>
    <scope>NUCLEOTIDE SEQUENCE [LARGE SCALE GENOMIC DNA]</scope>
    <source>
        <strain evidence="12">cv. Tatra</strain>
        <tissue evidence="11">Young leaves</tissue>
    </source>
</reference>
<evidence type="ECO:0000313" key="12">
    <source>
        <dbReference type="Proteomes" id="UP000236291"/>
    </source>
</evidence>
<dbReference type="STRING" id="57577.A0A2K3PMX7"/>
<evidence type="ECO:0000256" key="6">
    <source>
        <dbReference type="ARBA" id="ARBA00022884"/>
    </source>
</evidence>
<evidence type="ECO:0000259" key="10">
    <source>
        <dbReference type="PROSITE" id="PS50102"/>
    </source>
</evidence>
<evidence type="ECO:0000256" key="7">
    <source>
        <dbReference type="ARBA" id="ARBA00023274"/>
    </source>
</evidence>
<dbReference type="CDD" id="cd21609">
    <property type="entry name" value="RRM1_PSRP2_like"/>
    <property type="match status" value="1"/>
</dbReference>
<evidence type="ECO:0000256" key="2">
    <source>
        <dbReference type="ARBA" id="ARBA00022528"/>
    </source>
</evidence>
<feature type="region of interest" description="Disordered" evidence="9">
    <location>
        <begin position="72"/>
        <end position="97"/>
    </location>
</feature>
<evidence type="ECO:0000256" key="3">
    <source>
        <dbReference type="ARBA" id="ARBA00022640"/>
    </source>
</evidence>
<dbReference type="InterPro" id="IPR048289">
    <property type="entry name" value="RRM2_NsCP33-like"/>
</dbReference>
<organism evidence="11 12">
    <name type="scientific">Trifolium pratense</name>
    <name type="common">Red clover</name>
    <dbReference type="NCBI Taxonomy" id="57577"/>
    <lineage>
        <taxon>Eukaryota</taxon>
        <taxon>Viridiplantae</taxon>
        <taxon>Streptophyta</taxon>
        <taxon>Embryophyta</taxon>
        <taxon>Tracheophyta</taxon>
        <taxon>Spermatophyta</taxon>
        <taxon>Magnoliopsida</taxon>
        <taxon>eudicotyledons</taxon>
        <taxon>Gunneridae</taxon>
        <taxon>Pentapetalae</taxon>
        <taxon>rosids</taxon>
        <taxon>fabids</taxon>
        <taxon>Fabales</taxon>
        <taxon>Fabaceae</taxon>
        <taxon>Papilionoideae</taxon>
        <taxon>50 kb inversion clade</taxon>
        <taxon>NPAAA clade</taxon>
        <taxon>Hologalegina</taxon>
        <taxon>IRL clade</taxon>
        <taxon>Trifolieae</taxon>
        <taxon>Trifolium</taxon>
    </lineage>
</organism>
<dbReference type="GO" id="GO:1901259">
    <property type="term" value="P:chloroplast rRNA processing"/>
    <property type="evidence" value="ECO:0007669"/>
    <property type="project" value="TreeGrafter"/>
</dbReference>
<evidence type="ECO:0000313" key="11">
    <source>
        <dbReference type="EMBL" id="PNY16649.1"/>
    </source>
</evidence>
<keyword evidence="6 8" id="KW-0694">RNA-binding</keyword>
<keyword evidence="3" id="KW-0934">Plastid</keyword>
<feature type="domain" description="RRM" evidence="10">
    <location>
        <begin position="97"/>
        <end position="175"/>
    </location>
</feature>
<dbReference type="Pfam" id="PF00076">
    <property type="entry name" value="RRM_1"/>
    <property type="match status" value="2"/>
</dbReference>